<dbReference type="PANTHER" id="PTHR43542:SF1">
    <property type="entry name" value="METHYLTRANSFERASE"/>
    <property type="match status" value="1"/>
</dbReference>
<organism evidence="3 4">
    <name type="scientific">Prochlorococcus marinus XMU1408</name>
    <dbReference type="NCBI Taxonomy" id="2213228"/>
    <lineage>
        <taxon>Bacteria</taxon>
        <taxon>Bacillati</taxon>
        <taxon>Cyanobacteriota</taxon>
        <taxon>Cyanophyceae</taxon>
        <taxon>Synechococcales</taxon>
        <taxon>Prochlorococcaceae</taxon>
        <taxon>Prochlorococcus</taxon>
    </lineage>
</organism>
<evidence type="ECO:0000256" key="2">
    <source>
        <dbReference type="ARBA" id="ARBA00022679"/>
    </source>
</evidence>
<dbReference type="PANTHER" id="PTHR43542">
    <property type="entry name" value="METHYLTRANSFERASE"/>
    <property type="match status" value="1"/>
</dbReference>
<dbReference type="GO" id="GO:0008168">
    <property type="term" value="F:methyltransferase activity"/>
    <property type="evidence" value="ECO:0007669"/>
    <property type="project" value="UniProtKB-KW"/>
</dbReference>
<dbReference type="GO" id="GO:0003676">
    <property type="term" value="F:nucleic acid binding"/>
    <property type="evidence" value="ECO:0007669"/>
    <property type="project" value="InterPro"/>
</dbReference>
<comment type="caution">
    <text evidence="3">The sequence shown here is derived from an EMBL/GenBank/DDBJ whole genome shotgun (WGS) entry which is preliminary data.</text>
</comment>
<dbReference type="InterPro" id="IPR002052">
    <property type="entry name" value="DNA_methylase_N6_adenine_CS"/>
</dbReference>
<proteinExistence type="predicted"/>
<dbReference type="Proteomes" id="UP000247807">
    <property type="component" value="Unassembled WGS sequence"/>
</dbReference>
<accession>A0A318R8I0</accession>
<dbReference type="InterPro" id="IPR004398">
    <property type="entry name" value="RNA_MeTrfase_RsmD"/>
</dbReference>
<dbReference type="Gene3D" id="3.40.50.150">
    <property type="entry name" value="Vaccinia Virus protein VP39"/>
    <property type="match status" value="1"/>
</dbReference>
<reference evidence="3 4" key="1">
    <citation type="journal article" date="2018" name="Appl. Environ. Microbiol.">
        <title>Genome rearrangement shapes Prochlorococcus ecological adaptation.</title>
        <authorList>
            <person name="Yan W."/>
            <person name="Wei S."/>
            <person name="Wang Q."/>
            <person name="Xiao X."/>
            <person name="Zeng Q."/>
            <person name="Jiao N."/>
            <person name="Zhang R."/>
        </authorList>
    </citation>
    <scope>NUCLEOTIDE SEQUENCE [LARGE SCALE GENOMIC DNA]</scope>
    <source>
        <strain evidence="3 4">XMU1408</strain>
    </source>
</reference>
<evidence type="ECO:0000256" key="1">
    <source>
        <dbReference type="ARBA" id="ARBA00022603"/>
    </source>
</evidence>
<evidence type="ECO:0000313" key="4">
    <source>
        <dbReference type="Proteomes" id="UP000247807"/>
    </source>
</evidence>
<sequence length="207" mass="23483">MKLLSGKRILSPLNQKTRPTTSKVREAIINILGNKLEEASWLDLCSGSGSMACEVLQKGGKRILAIEKQRATAHICKKNLLNVLNTLNYNSHIEVICKEVISFLRNGPSNKNIGFIKNSPTSEQRFDFVFLDPPYDSEIYEISQELLLTMQWIKKSSTLICECSSKSLPRIHNGWELNKEKSYGKTTLLFLTPNQALNYFDDTDSMH</sequence>
<name>A0A318R8I0_PROMR</name>
<dbReference type="EMBL" id="QJUE01000004">
    <property type="protein sequence ID" value="PYE01721.1"/>
    <property type="molecule type" value="Genomic_DNA"/>
</dbReference>
<keyword evidence="2 3" id="KW-0808">Transferase</keyword>
<dbReference type="PROSITE" id="PS00092">
    <property type="entry name" value="N6_MTASE"/>
    <property type="match status" value="1"/>
</dbReference>
<dbReference type="SUPFAM" id="SSF53335">
    <property type="entry name" value="S-adenosyl-L-methionine-dependent methyltransferases"/>
    <property type="match status" value="1"/>
</dbReference>
<gene>
    <name evidence="3" type="ORF">DNJ73_06290</name>
</gene>
<protein>
    <submittedName>
        <fullName evidence="3">16S rRNA (Guanine(966)-N(2))-methyltransferase RsmD</fullName>
    </submittedName>
</protein>
<evidence type="ECO:0000313" key="3">
    <source>
        <dbReference type="EMBL" id="PYE01721.1"/>
    </source>
</evidence>
<dbReference type="AlphaFoldDB" id="A0A318R8I0"/>
<dbReference type="Pfam" id="PF03602">
    <property type="entry name" value="Cons_hypoth95"/>
    <property type="match status" value="1"/>
</dbReference>
<dbReference type="CDD" id="cd02440">
    <property type="entry name" value="AdoMet_MTases"/>
    <property type="match status" value="1"/>
</dbReference>
<dbReference type="GO" id="GO:0031167">
    <property type="term" value="P:rRNA methylation"/>
    <property type="evidence" value="ECO:0007669"/>
    <property type="project" value="InterPro"/>
</dbReference>
<dbReference type="OrthoDB" id="9803017at2"/>
<dbReference type="PIRSF" id="PIRSF004553">
    <property type="entry name" value="CHP00095"/>
    <property type="match status" value="1"/>
</dbReference>
<keyword evidence="1 3" id="KW-0489">Methyltransferase</keyword>
<dbReference type="InterPro" id="IPR029063">
    <property type="entry name" value="SAM-dependent_MTases_sf"/>
</dbReference>